<sequence length="212" mass="23196">MMSANIVEGDTENLDSTAWNLVECGAKILLRDEVSGEFDVIGWAHKGERIVMAETSGLRVGDRAPDFTLPSATGEMVSLASYRGKADVVLFFYPKDETAVCTAEACSFRDSYEAFQEAGAEVIGISSDTAESHQRFADRNRLPFLLLSDTGGEVRARYGIKKTLGLIPGRTTFLIDREGIIRSLFSSQFQAARHVSETLGVLQTLHANRPAE</sequence>
<dbReference type="FunFam" id="3.40.30.10:FF:000122">
    <property type="entry name" value="Peroxiredoxin Q chloroplastic"/>
    <property type="match status" value="1"/>
</dbReference>
<dbReference type="GO" id="GO:0045454">
    <property type="term" value="P:cell redox homeostasis"/>
    <property type="evidence" value="ECO:0007669"/>
    <property type="project" value="TreeGrafter"/>
</dbReference>
<comment type="catalytic activity">
    <reaction evidence="13">
        <text>a hydroperoxide + [thioredoxin]-dithiol = an alcohol + [thioredoxin]-disulfide + H2O</text>
        <dbReference type="Rhea" id="RHEA:62620"/>
        <dbReference type="Rhea" id="RHEA-COMP:10698"/>
        <dbReference type="Rhea" id="RHEA-COMP:10700"/>
        <dbReference type="ChEBI" id="CHEBI:15377"/>
        <dbReference type="ChEBI" id="CHEBI:29950"/>
        <dbReference type="ChEBI" id="CHEBI:30879"/>
        <dbReference type="ChEBI" id="CHEBI:35924"/>
        <dbReference type="ChEBI" id="CHEBI:50058"/>
        <dbReference type="EC" id="1.11.1.24"/>
    </reaction>
</comment>
<dbReference type="InterPro" id="IPR013766">
    <property type="entry name" value="Thioredoxin_domain"/>
</dbReference>
<evidence type="ECO:0000256" key="6">
    <source>
        <dbReference type="ARBA" id="ARBA00023002"/>
    </source>
</evidence>
<dbReference type="HOGENOM" id="CLU_042529_14_2_0"/>
<dbReference type="GO" id="GO:0008379">
    <property type="term" value="F:thioredoxin peroxidase activity"/>
    <property type="evidence" value="ECO:0007669"/>
    <property type="project" value="TreeGrafter"/>
</dbReference>
<gene>
    <name evidence="16" type="ordered locus">Sinac_4569</name>
</gene>
<feature type="domain" description="Thioredoxin" evidence="15">
    <location>
        <begin position="58"/>
        <end position="207"/>
    </location>
</feature>
<keyword evidence="7" id="KW-0793">Thylakoid</keyword>
<evidence type="ECO:0000256" key="2">
    <source>
        <dbReference type="ARBA" id="ARBA00013017"/>
    </source>
</evidence>
<dbReference type="InterPro" id="IPR000866">
    <property type="entry name" value="AhpC/TSA"/>
</dbReference>
<evidence type="ECO:0000313" key="17">
    <source>
        <dbReference type="Proteomes" id="UP000010798"/>
    </source>
</evidence>
<dbReference type="OrthoDB" id="9812811at2"/>
<comment type="function">
    <text evidence="1">Thiol-specific peroxidase that catalyzes the reduction of hydrogen peroxide and organic hydroperoxides to water and alcohols, respectively. Plays a role in cell protection against oxidative stress by detoxifying peroxides and as sensor of hydrogen peroxide-mediated signaling events.</text>
</comment>
<dbReference type="PROSITE" id="PS51352">
    <property type="entry name" value="THIOREDOXIN_2"/>
    <property type="match status" value="1"/>
</dbReference>
<accession>L0DHL3</accession>
<keyword evidence="4" id="KW-0049">Antioxidant</keyword>
<dbReference type="EC" id="1.11.1.24" evidence="2"/>
<keyword evidence="3" id="KW-0575">Peroxidase</keyword>
<keyword evidence="9" id="KW-0676">Redox-active center</keyword>
<dbReference type="KEGG" id="saci:Sinac_4569"/>
<comment type="similarity">
    <text evidence="11">Belongs to the peroxiredoxin family. BCP/PrxQ subfamily.</text>
</comment>
<evidence type="ECO:0000259" key="15">
    <source>
        <dbReference type="PROSITE" id="PS51352"/>
    </source>
</evidence>
<evidence type="ECO:0000256" key="13">
    <source>
        <dbReference type="ARBA" id="ARBA00049091"/>
    </source>
</evidence>
<organism evidence="16 17">
    <name type="scientific">Singulisphaera acidiphila (strain ATCC BAA-1392 / DSM 18658 / VKM B-2454 / MOB10)</name>
    <dbReference type="NCBI Taxonomy" id="886293"/>
    <lineage>
        <taxon>Bacteria</taxon>
        <taxon>Pseudomonadati</taxon>
        <taxon>Planctomycetota</taxon>
        <taxon>Planctomycetia</taxon>
        <taxon>Isosphaerales</taxon>
        <taxon>Isosphaeraceae</taxon>
        <taxon>Singulisphaera</taxon>
    </lineage>
</organism>
<dbReference type="PANTHER" id="PTHR42801">
    <property type="entry name" value="THIOREDOXIN-DEPENDENT PEROXIDE REDUCTASE"/>
    <property type="match status" value="1"/>
</dbReference>
<dbReference type="InterPro" id="IPR050924">
    <property type="entry name" value="Peroxiredoxin_BCP/PrxQ"/>
</dbReference>
<dbReference type="eggNOG" id="COG1225">
    <property type="taxonomic scope" value="Bacteria"/>
</dbReference>
<evidence type="ECO:0000256" key="8">
    <source>
        <dbReference type="ARBA" id="ARBA00023157"/>
    </source>
</evidence>
<dbReference type="GO" id="GO:0005737">
    <property type="term" value="C:cytoplasm"/>
    <property type="evidence" value="ECO:0007669"/>
    <property type="project" value="TreeGrafter"/>
</dbReference>
<keyword evidence="8" id="KW-1015">Disulfide bond</keyword>
<keyword evidence="6" id="KW-0560">Oxidoreductase</keyword>
<evidence type="ECO:0000256" key="5">
    <source>
        <dbReference type="ARBA" id="ARBA00022946"/>
    </source>
</evidence>
<evidence type="ECO:0000256" key="11">
    <source>
        <dbReference type="ARBA" id="ARBA00038489"/>
    </source>
</evidence>
<keyword evidence="17" id="KW-1185">Reference proteome</keyword>
<comment type="subcellular location">
    <subcellularLocation>
        <location evidence="14">Thylakoid</location>
    </subcellularLocation>
</comment>
<dbReference type="InterPro" id="IPR036249">
    <property type="entry name" value="Thioredoxin-like_sf"/>
</dbReference>
<evidence type="ECO:0000256" key="10">
    <source>
        <dbReference type="ARBA" id="ARBA00032824"/>
    </source>
</evidence>
<name>L0DHL3_SINAD</name>
<dbReference type="Gene3D" id="3.40.30.10">
    <property type="entry name" value="Glutaredoxin"/>
    <property type="match status" value="1"/>
</dbReference>
<dbReference type="AlphaFoldDB" id="L0DHL3"/>
<evidence type="ECO:0000256" key="14">
    <source>
        <dbReference type="ARBA" id="ARBA00060385"/>
    </source>
</evidence>
<protein>
    <recommendedName>
        <fullName evidence="2">thioredoxin-dependent peroxiredoxin</fullName>
        <ecNumber evidence="2">1.11.1.24</ecNumber>
    </recommendedName>
    <alternativeName>
        <fullName evidence="10">Thioredoxin peroxidase</fullName>
    </alternativeName>
    <alternativeName>
        <fullName evidence="12">Thioredoxin-dependent peroxiredoxin Bcp</fullName>
    </alternativeName>
</protein>
<dbReference type="GO" id="GO:0034599">
    <property type="term" value="P:cellular response to oxidative stress"/>
    <property type="evidence" value="ECO:0007669"/>
    <property type="project" value="TreeGrafter"/>
</dbReference>
<dbReference type="Proteomes" id="UP000010798">
    <property type="component" value="Chromosome"/>
</dbReference>
<dbReference type="GO" id="GO:0009579">
    <property type="term" value="C:thylakoid"/>
    <property type="evidence" value="ECO:0007669"/>
    <property type="project" value="UniProtKB-SubCell"/>
</dbReference>
<keyword evidence="5" id="KW-0809">Transit peptide</keyword>
<proteinExistence type="inferred from homology"/>
<evidence type="ECO:0000256" key="9">
    <source>
        <dbReference type="ARBA" id="ARBA00023284"/>
    </source>
</evidence>
<evidence type="ECO:0000256" key="4">
    <source>
        <dbReference type="ARBA" id="ARBA00022862"/>
    </source>
</evidence>
<dbReference type="CDD" id="cd03017">
    <property type="entry name" value="PRX_BCP"/>
    <property type="match status" value="1"/>
</dbReference>
<dbReference type="PANTHER" id="PTHR42801:SF4">
    <property type="entry name" value="AHPC_TSA FAMILY PROTEIN"/>
    <property type="match status" value="1"/>
</dbReference>
<evidence type="ECO:0000313" key="16">
    <source>
        <dbReference type="EMBL" id="AGA28747.1"/>
    </source>
</evidence>
<dbReference type="SUPFAM" id="SSF52833">
    <property type="entry name" value="Thioredoxin-like"/>
    <property type="match status" value="1"/>
</dbReference>
<dbReference type="STRING" id="886293.Sinac_4569"/>
<evidence type="ECO:0000256" key="12">
    <source>
        <dbReference type="ARBA" id="ARBA00042639"/>
    </source>
</evidence>
<evidence type="ECO:0000256" key="1">
    <source>
        <dbReference type="ARBA" id="ARBA00003330"/>
    </source>
</evidence>
<reference evidence="16 17" key="1">
    <citation type="submission" date="2012-02" db="EMBL/GenBank/DDBJ databases">
        <title>Complete sequence of chromosome of Singulisphaera acidiphila DSM 18658.</title>
        <authorList>
            <consortium name="US DOE Joint Genome Institute (JGI-PGF)"/>
            <person name="Lucas S."/>
            <person name="Copeland A."/>
            <person name="Lapidus A."/>
            <person name="Glavina del Rio T."/>
            <person name="Dalin E."/>
            <person name="Tice H."/>
            <person name="Bruce D."/>
            <person name="Goodwin L."/>
            <person name="Pitluck S."/>
            <person name="Peters L."/>
            <person name="Ovchinnikova G."/>
            <person name="Chertkov O."/>
            <person name="Kyrpides N."/>
            <person name="Mavromatis K."/>
            <person name="Ivanova N."/>
            <person name="Brettin T."/>
            <person name="Detter J.C."/>
            <person name="Han C."/>
            <person name="Larimer F."/>
            <person name="Land M."/>
            <person name="Hauser L."/>
            <person name="Markowitz V."/>
            <person name="Cheng J.-F."/>
            <person name="Hugenholtz P."/>
            <person name="Woyke T."/>
            <person name="Wu D."/>
            <person name="Tindall B."/>
            <person name="Pomrenke H."/>
            <person name="Brambilla E."/>
            <person name="Klenk H.-P."/>
            <person name="Eisen J.A."/>
        </authorList>
    </citation>
    <scope>NUCLEOTIDE SEQUENCE [LARGE SCALE GENOMIC DNA]</scope>
    <source>
        <strain evidence="17">ATCC BAA-1392 / DSM 18658 / VKM B-2454 / MOB10</strain>
    </source>
</reference>
<dbReference type="EMBL" id="CP003364">
    <property type="protein sequence ID" value="AGA28747.1"/>
    <property type="molecule type" value="Genomic_DNA"/>
</dbReference>
<evidence type="ECO:0000256" key="7">
    <source>
        <dbReference type="ARBA" id="ARBA00023078"/>
    </source>
</evidence>
<evidence type="ECO:0000256" key="3">
    <source>
        <dbReference type="ARBA" id="ARBA00022559"/>
    </source>
</evidence>
<dbReference type="Pfam" id="PF00578">
    <property type="entry name" value="AhpC-TSA"/>
    <property type="match status" value="1"/>
</dbReference>